<evidence type="ECO:0000259" key="1">
    <source>
        <dbReference type="PROSITE" id="PS51831"/>
    </source>
</evidence>
<evidence type="ECO:0000313" key="3">
    <source>
        <dbReference type="Proteomes" id="UP000530268"/>
    </source>
</evidence>
<dbReference type="AlphaFoldDB" id="A0A7W6EAE9"/>
<dbReference type="Proteomes" id="UP000530268">
    <property type="component" value="Unassembled WGS sequence"/>
</dbReference>
<gene>
    <name evidence="2" type="ORF">GGR95_002266</name>
</gene>
<sequence length="208" mass="22372">MSAVYEAEVMRVWGANVDGAHDVWHLRRVWALAQKIAAQEGGDLGVIEAACFLHDIVNPPKDSPQGKQAAALSAAHATAFLSEQGMAPAQVDGVAHAIEAHSFSAGVTPRTLEAQVVQDADRLEALGALGIARCFNVSGQMNAALFHGGNPMAQDRDLDDRAYALDHFEVKLLRVAETLNTVTARDMAQTRVDFMLSFRAQLLDEVAL</sequence>
<proteinExistence type="predicted"/>
<dbReference type="PROSITE" id="PS51831">
    <property type="entry name" value="HD"/>
    <property type="match status" value="1"/>
</dbReference>
<name>A0A7W6EAE9_9RHOB</name>
<dbReference type="CDD" id="cd00077">
    <property type="entry name" value="HDc"/>
    <property type="match status" value="1"/>
</dbReference>
<dbReference type="PANTHER" id="PTHR33594:SF1">
    <property type="entry name" value="HD_PDEASE DOMAIN-CONTAINING PROTEIN"/>
    <property type="match status" value="1"/>
</dbReference>
<dbReference type="PANTHER" id="PTHR33594">
    <property type="entry name" value="SUPERFAMILY HYDROLASE, PUTATIVE (AFU_ORTHOLOGUE AFUA_1G03035)-RELATED"/>
    <property type="match status" value="1"/>
</dbReference>
<dbReference type="Gene3D" id="1.10.3210.50">
    <property type="match status" value="1"/>
</dbReference>
<evidence type="ECO:0000313" key="2">
    <source>
        <dbReference type="EMBL" id="MBB3994618.1"/>
    </source>
</evidence>
<dbReference type="SUPFAM" id="SSF109604">
    <property type="entry name" value="HD-domain/PDEase-like"/>
    <property type="match status" value="1"/>
</dbReference>
<dbReference type="RefSeq" id="WP_221384858.1">
    <property type="nucleotide sequence ID" value="NZ_JACIEI010000007.1"/>
</dbReference>
<organism evidence="2 3">
    <name type="scientific">Sulfitobacter undariae</name>
    <dbReference type="NCBI Taxonomy" id="1563671"/>
    <lineage>
        <taxon>Bacteria</taxon>
        <taxon>Pseudomonadati</taxon>
        <taxon>Pseudomonadota</taxon>
        <taxon>Alphaproteobacteria</taxon>
        <taxon>Rhodobacterales</taxon>
        <taxon>Roseobacteraceae</taxon>
        <taxon>Sulfitobacter</taxon>
    </lineage>
</organism>
<dbReference type="EMBL" id="JACIEI010000007">
    <property type="protein sequence ID" value="MBB3994618.1"/>
    <property type="molecule type" value="Genomic_DNA"/>
</dbReference>
<dbReference type="SMART" id="SM00471">
    <property type="entry name" value="HDc"/>
    <property type="match status" value="1"/>
</dbReference>
<dbReference type="InterPro" id="IPR006674">
    <property type="entry name" value="HD_domain"/>
</dbReference>
<protein>
    <recommendedName>
        <fullName evidence="1">HD domain-containing protein</fullName>
    </recommendedName>
</protein>
<comment type="caution">
    <text evidence="2">The sequence shown here is derived from an EMBL/GenBank/DDBJ whole genome shotgun (WGS) entry which is preliminary data.</text>
</comment>
<reference evidence="2 3" key="1">
    <citation type="submission" date="2020-08" db="EMBL/GenBank/DDBJ databases">
        <title>Genomic Encyclopedia of Type Strains, Phase IV (KMG-IV): sequencing the most valuable type-strain genomes for metagenomic binning, comparative biology and taxonomic classification.</title>
        <authorList>
            <person name="Goeker M."/>
        </authorList>
    </citation>
    <scope>NUCLEOTIDE SEQUENCE [LARGE SCALE GENOMIC DNA]</scope>
    <source>
        <strain evidence="2 3">DSM 102234</strain>
    </source>
</reference>
<keyword evidence="3" id="KW-1185">Reference proteome</keyword>
<feature type="domain" description="HD" evidence="1">
    <location>
        <begin position="22"/>
        <end position="126"/>
    </location>
</feature>
<dbReference type="Pfam" id="PF01966">
    <property type="entry name" value="HD"/>
    <property type="match status" value="1"/>
</dbReference>
<accession>A0A7W6EAE9</accession>
<dbReference type="InterPro" id="IPR003607">
    <property type="entry name" value="HD/PDEase_dom"/>
</dbReference>